<evidence type="ECO:0000313" key="2">
    <source>
        <dbReference type="Proteomes" id="UP000276417"/>
    </source>
</evidence>
<sequence>MMRTPVFERMASKALDHLNAGMSPAAAWERASNEVKCGPETRIKVCPRSAFISLAEHGHIRGYTAGEPNKPLSKNASYCLTGALLLQKDPTLIGKRSLLWQEIHQQTAC</sequence>
<reference evidence="1 2" key="1">
    <citation type="submission" date="2018-11" db="EMBL/GenBank/DDBJ databases">
        <title>Deinococcus shelandsis sp. nov., isolated from South Shetland Islands soil of Antarctica.</title>
        <authorList>
            <person name="Tian J."/>
        </authorList>
    </citation>
    <scope>NUCLEOTIDE SEQUENCE [LARGE SCALE GENOMIC DNA]</scope>
    <source>
        <strain evidence="1 2">S14-83T</strain>
        <plasmid evidence="1 2">unnamed2</plasmid>
    </source>
</reference>
<keyword evidence="1" id="KW-0614">Plasmid</keyword>
<geneLocation type="plasmid" evidence="1 2">
    <name>unnamed2</name>
</geneLocation>
<protein>
    <submittedName>
        <fullName evidence="1">Uncharacterized protein</fullName>
    </submittedName>
</protein>
<evidence type="ECO:0000313" key="1">
    <source>
        <dbReference type="EMBL" id="AZI45079.1"/>
    </source>
</evidence>
<organism evidence="1 2">
    <name type="scientific">Deinococcus psychrotolerans</name>
    <dbReference type="NCBI Taxonomy" id="2489213"/>
    <lineage>
        <taxon>Bacteria</taxon>
        <taxon>Thermotogati</taxon>
        <taxon>Deinococcota</taxon>
        <taxon>Deinococci</taxon>
        <taxon>Deinococcales</taxon>
        <taxon>Deinococcaceae</taxon>
        <taxon>Deinococcus</taxon>
    </lineage>
</organism>
<dbReference type="KEGG" id="dph:EHF33_19545"/>
<name>A0A3G8YIH8_9DEIO</name>
<dbReference type="Proteomes" id="UP000276417">
    <property type="component" value="Plasmid unnamed2"/>
</dbReference>
<dbReference type="EMBL" id="CP034186">
    <property type="protein sequence ID" value="AZI45079.1"/>
    <property type="molecule type" value="Genomic_DNA"/>
</dbReference>
<proteinExistence type="predicted"/>
<accession>A0A3G8YIH8</accession>
<dbReference type="RefSeq" id="WP_124875336.1">
    <property type="nucleotide sequence ID" value="NZ_CP034186.1"/>
</dbReference>
<dbReference type="OrthoDB" id="5586840at2"/>
<dbReference type="InterPro" id="IPR053917">
    <property type="entry name" value="DUF6979"/>
</dbReference>
<gene>
    <name evidence="1" type="ORF">EHF33_19545</name>
</gene>
<dbReference type="Pfam" id="PF22399">
    <property type="entry name" value="DUF6979"/>
    <property type="match status" value="1"/>
</dbReference>
<dbReference type="AlphaFoldDB" id="A0A3G8YIH8"/>
<keyword evidence="2" id="KW-1185">Reference proteome</keyword>